<dbReference type="OrthoDB" id="9811969at2"/>
<organism evidence="6 7">
    <name type="scientific">Stutzerimonas stutzeri</name>
    <name type="common">Pseudomonas stutzeri</name>
    <dbReference type="NCBI Taxonomy" id="316"/>
    <lineage>
        <taxon>Bacteria</taxon>
        <taxon>Pseudomonadati</taxon>
        <taxon>Pseudomonadota</taxon>
        <taxon>Gammaproteobacteria</taxon>
        <taxon>Pseudomonadales</taxon>
        <taxon>Pseudomonadaceae</taxon>
        <taxon>Stutzerimonas</taxon>
    </lineage>
</organism>
<evidence type="ECO:0000256" key="2">
    <source>
        <dbReference type="ARBA" id="ARBA00022692"/>
    </source>
</evidence>
<keyword evidence="3 5" id="KW-1133">Transmembrane helix</keyword>
<comment type="caution">
    <text evidence="6">The sequence shown here is derived from an EMBL/GenBank/DDBJ whole genome shotgun (WGS) entry which is preliminary data.</text>
</comment>
<evidence type="ECO:0000313" key="7">
    <source>
        <dbReference type="Proteomes" id="UP000237068"/>
    </source>
</evidence>
<dbReference type="RefSeq" id="WP_103455142.1">
    <property type="nucleotide sequence ID" value="NZ_JAMOHQ010000003.1"/>
</dbReference>
<dbReference type="EMBL" id="PPXG01000002">
    <property type="protein sequence ID" value="POH83821.1"/>
    <property type="molecule type" value="Genomic_DNA"/>
</dbReference>
<feature type="transmembrane region" description="Helical" evidence="5">
    <location>
        <begin position="42"/>
        <end position="64"/>
    </location>
</feature>
<reference evidence="6 7" key="1">
    <citation type="submission" date="2018-01" db="EMBL/GenBank/DDBJ databases">
        <title>Denitrification phenotypes of diverse strains of Pseudomonas stutzeri.</title>
        <authorList>
            <person name="Milligan D.A."/>
            <person name="Bergaust L."/>
            <person name="Bakken L.R."/>
            <person name="Frostegard A."/>
        </authorList>
    </citation>
    <scope>NUCLEOTIDE SEQUENCE [LARGE SCALE GENOMIC DNA]</scope>
    <source>
        <strain evidence="6 7">24a13</strain>
    </source>
</reference>
<accession>A0A2S4AQS7</accession>
<dbReference type="Pfam" id="PF04191">
    <property type="entry name" value="PEMT"/>
    <property type="match status" value="1"/>
</dbReference>
<evidence type="ECO:0000256" key="1">
    <source>
        <dbReference type="ARBA" id="ARBA00004127"/>
    </source>
</evidence>
<sequence length="153" mass="17761">MFKRATGVILPPPVIYVLFLAAAWLLEWLIPIALPQNLWTHYIGWGLIDAGVLLMLWAGLLMLWRKTTVNPYGKPARLLEEGPFRISRNPIYLADSLIYCGIALLWGSLWPWLLLPAVVFSMQRGVIVHEERLLTQLFGDDYRRYCGRVRRWL</sequence>
<dbReference type="InterPro" id="IPR007318">
    <property type="entry name" value="Phopholipid_MeTrfase"/>
</dbReference>
<evidence type="ECO:0000313" key="6">
    <source>
        <dbReference type="EMBL" id="POH83821.1"/>
    </source>
</evidence>
<dbReference type="AlphaFoldDB" id="A0A2S4AQS7"/>
<keyword evidence="2 5" id="KW-0812">Transmembrane</keyword>
<dbReference type="PANTHER" id="PTHR43847">
    <property type="entry name" value="BLL3993 PROTEIN"/>
    <property type="match status" value="1"/>
</dbReference>
<dbReference type="Gene3D" id="1.20.120.1630">
    <property type="match status" value="1"/>
</dbReference>
<evidence type="ECO:0000256" key="5">
    <source>
        <dbReference type="SAM" id="Phobius"/>
    </source>
</evidence>
<keyword evidence="6" id="KW-0808">Transferase</keyword>
<dbReference type="GO" id="GO:0008168">
    <property type="term" value="F:methyltransferase activity"/>
    <property type="evidence" value="ECO:0007669"/>
    <property type="project" value="UniProtKB-KW"/>
</dbReference>
<feature type="transmembrane region" description="Helical" evidence="5">
    <location>
        <begin position="91"/>
        <end position="113"/>
    </location>
</feature>
<dbReference type="GO" id="GO:0032259">
    <property type="term" value="P:methylation"/>
    <property type="evidence" value="ECO:0007669"/>
    <property type="project" value="UniProtKB-KW"/>
</dbReference>
<dbReference type="PANTHER" id="PTHR43847:SF1">
    <property type="entry name" value="BLL3993 PROTEIN"/>
    <property type="match status" value="1"/>
</dbReference>
<name>A0A2S4AQS7_STUST</name>
<proteinExistence type="predicted"/>
<evidence type="ECO:0000256" key="4">
    <source>
        <dbReference type="ARBA" id="ARBA00023136"/>
    </source>
</evidence>
<comment type="subcellular location">
    <subcellularLocation>
        <location evidence="1">Endomembrane system</location>
        <topology evidence="1">Multi-pass membrane protein</topology>
    </subcellularLocation>
</comment>
<gene>
    <name evidence="6" type="ORF">CXK91_04440</name>
</gene>
<keyword evidence="4 5" id="KW-0472">Membrane</keyword>
<protein>
    <submittedName>
        <fullName evidence="6">Isoprenylcysteine carboxylmethyltransferase family protein</fullName>
    </submittedName>
</protein>
<dbReference type="Proteomes" id="UP000237068">
    <property type="component" value="Unassembled WGS sequence"/>
</dbReference>
<evidence type="ECO:0000256" key="3">
    <source>
        <dbReference type="ARBA" id="ARBA00022989"/>
    </source>
</evidence>
<dbReference type="InterPro" id="IPR052527">
    <property type="entry name" value="Metal_cation-efflux_comp"/>
</dbReference>
<dbReference type="GO" id="GO:0012505">
    <property type="term" value="C:endomembrane system"/>
    <property type="evidence" value="ECO:0007669"/>
    <property type="project" value="UniProtKB-SubCell"/>
</dbReference>
<keyword evidence="6" id="KW-0489">Methyltransferase</keyword>
<feature type="transmembrane region" description="Helical" evidence="5">
    <location>
        <begin position="7"/>
        <end position="30"/>
    </location>
</feature>